<dbReference type="GO" id="GO:0005737">
    <property type="term" value="C:cytoplasm"/>
    <property type="evidence" value="ECO:0007669"/>
    <property type="project" value="UniProtKB-UniRule"/>
</dbReference>
<accession>A0A562M3K8</accession>
<dbReference type="InterPro" id="IPR035642">
    <property type="entry name" value="MraZ_N"/>
</dbReference>
<dbReference type="RefSeq" id="WP_144811074.1">
    <property type="nucleotide sequence ID" value="NZ_VLKP01000001.1"/>
</dbReference>
<evidence type="ECO:0000313" key="10">
    <source>
        <dbReference type="Proteomes" id="UP000316471"/>
    </source>
</evidence>
<name>A0A562M3K8_9GAMM</name>
<feature type="domain" description="SpoVT-AbrB" evidence="8">
    <location>
        <begin position="82"/>
        <end position="125"/>
    </location>
</feature>
<dbReference type="PANTHER" id="PTHR34701">
    <property type="entry name" value="TRANSCRIPTIONAL REGULATOR MRAZ"/>
    <property type="match status" value="1"/>
</dbReference>
<dbReference type="NCBIfam" id="TIGR00242">
    <property type="entry name" value="division/cell wall cluster transcriptional repressor MraZ"/>
    <property type="match status" value="1"/>
</dbReference>
<keyword evidence="2 7" id="KW-0963">Cytoplasm</keyword>
<dbReference type="GO" id="GO:0003700">
    <property type="term" value="F:DNA-binding transcription factor activity"/>
    <property type="evidence" value="ECO:0007669"/>
    <property type="project" value="UniProtKB-UniRule"/>
</dbReference>
<keyword evidence="4 7" id="KW-0805">Transcription regulation</keyword>
<dbReference type="PROSITE" id="PS51740">
    <property type="entry name" value="SPOVT_ABRB"/>
    <property type="match status" value="2"/>
</dbReference>
<dbReference type="SUPFAM" id="SSF89447">
    <property type="entry name" value="AbrB/MazE/MraZ-like"/>
    <property type="match status" value="1"/>
</dbReference>
<dbReference type="Proteomes" id="UP000316471">
    <property type="component" value="Unassembled WGS sequence"/>
</dbReference>
<evidence type="ECO:0000256" key="5">
    <source>
        <dbReference type="ARBA" id="ARBA00023125"/>
    </source>
</evidence>
<dbReference type="InterPro" id="IPR007159">
    <property type="entry name" value="SpoVT-AbrB_dom"/>
</dbReference>
<organism evidence="9 10">
    <name type="scientific">Aerolutibacter ruishenii</name>
    <dbReference type="NCBI Taxonomy" id="686800"/>
    <lineage>
        <taxon>Bacteria</taxon>
        <taxon>Pseudomonadati</taxon>
        <taxon>Pseudomonadota</taxon>
        <taxon>Gammaproteobacteria</taxon>
        <taxon>Lysobacterales</taxon>
        <taxon>Lysobacteraceae</taxon>
        <taxon>Aerolutibacter</taxon>
    </lineage>
</organism>
<dbReference type="AlphaFoldDB" id="A0A562M3K8"/>
<reference evidence="9 10" key="1">
    <citation type="journal article" date="2015" name="Stand. Genomic Sci.">
        <title>Genomic Encyclopedia of Bacterial and Archaeal Type Strains, Phase III: the genomes of soil and plant-associated and newly described type strains.</title>
        <authorList>
            <person name="Whitman W.B."/>
            <person name="Woyke T."/>
            <person name="Klenk H.P."/>
            <person name="Zhou Y."/>
            <person name="Lilburn T.G."/>
            <person name="Beck B.J."/>
            <person name="De Vos P."/>
            <person name="Vandamme P."/>
            <person name="Eisen J.A."/>
            <person name="Garrity G."/>
            <person name="Hugenholtz P."/>
            <person name="Kyrpides N.C."/>
        </authorList>
    </citation>
    <scope>NUCLEOTIDE SEQUENCE [LARGE SCALE GENOMIC DNA]</scope>
    <source>
        <strain evidence="9 10">CGMCC 1.10136</strain>
    </source>
</reference>
<evidence type="ECO:0000256" key="4">
    <source>
        <dbReference type="ARBA" id="ARBA00023015"/>
    </source>
</evidence>
<evidence type="ECO:0000259" key="8">
    <source>
        <dbReference type="PROSITE" id="PS51740"/>
    </source>
</evidence>
<dbReference type="InterPro" id="IPR035644">
    <property type="entry name" value="MraZ_C"/>
</dbReference>
<keyword evidence="3" id="KW-0677">Repeat</keyword>
<keyword evidence="5 7" id="KW-0238">DNA-binding</keyword>
<dbReference type="GO" id="GO:0009295">
    <property type="term" value="C:nucleoid"/>
    <property type="evidence" value="ECO:0007669"/>
    <property type="project" value="UniProtKB-SubCell"/>
</dbReference>
<dbReference type="Pfam" id="PF02381">
    <property type="entry name" value="MraZ"/>
    <property type="match status" value="2"/>
</dbReference>
<dbReference type="GO" id="GO:0000976">
    <property type="term" value="F:transcription cis-regulatory region binding"/>
    <property type="evidence" value="ECO:0007669"/>
    <property type="project" value="TreeGrafter"/>
</dbReference>
<sequence length="148" mass="16853">MFQGETAITIDEKGRLAVPTAYRDLVARDCGNKLVITYNPFESGSLYIYPLHVWERVRDDVNKLPRVKKFSRVMQLKLVGAAHMVELDGNCRITIPPSHRSAVGIEKKAVLLGMGDKFELWSEHAHHEQIRQVITDDDLSDELLDLQL</sequence>
<keyword evidence="6 7" id="KW-0804">Transcription</keyword>
<evidence type="ECO:0000256" key="6">
    <source>
        <dbReference type="ARBA" id="ARBA00023163"/>
    </source>
</evidence>
<dbReference type="GO" id="GO:2000143">
    <property type="term" value="P:negative regulation of DNA-templated transcription initiation"/>
    <property type="evidence" value="ECO:0007669"/>
    <property type="project" value="TreeGrafter"/>
</dbReference>
<comment type="subunit">
    <text evidence="7">Forms oligomers.</text>
</comment>
<comment type="subcellular location">
    <subcellularLocation>
        <location evidence="7">Cytoplasm</location>
        <location evidence="7">Nucleoid</location>
    </subcellularLocation>
</comment>
<dbReference type="InterPro" id="IPR038619">
    <property type="entry name" value="MraZ_sf"/>
</dbReference>
<dbReference type="PANTHER" id="PTHR34701:SF1">
    <property type="entry name" value="TRANSCRIPTIONAL REGULATOR MRAZ"/>
    <property type="match status" value="1"/>
</dbReference>
<proteinExistence type="inferred from homology"/>
<dbReference type="HAMAP" id="MF_01008">
    <property type="entry name" value="MraZ"/>
    <property type="match status" value="1"/>
</dbReference>
<comment type="caution">
    <text evidence="9">The sequence shown here is derived from an EMBL/GenBank/DDBJ whole genome shotgun (WGS) entry which is preliminary data.</text>
</comment>
<dbReference type="EMBL" id="VLKP01000001">
    <property type="protein sequence ID" value="TWI14191.1"/>
    <property type="molecule type" value="Genomic_DNA"/>
</dbReference>
<dbReference type="CDD" id="cd16320">
    <property type="entry name" value="MraZ_N"/>
    <property type="match status" value="1"/>
</dbReference>
<comment type="similarity">
    <text evidence="7">Belongs to the MraZ family.</text>
</comment>
<gene>
    <name evidence="7" type="primary">mraZ</name>
    <name evidence="9" type="ORF">IP93_00184</name>
</gene>
<evidence type="ECO:0000256" key="7">
    <source>
        <dbReference type="HAMAP-Rule" id="MF_01008"/>
    </source>
</evidence>
<dbReference type="OrthoDB" id="9807753at2"/>
<dbReference type="Gene3D" id="3.40.1550.20">
    <property type="entry name" value="Transcriptional regulator MraZ domain"/>
    <property type="match status" value="1"/>
</dbReference>
<dbReference type="CDD" id="cd16321">
    <property type="entry name" value="MraZ_C"/>
    <property type="match status" value="1"/>
</dbReference>
<evidence type="ECO:0000256" key="2">
    <source>
        <dbReference type="ARBA" id="ARBA00022490"/>
    </source>
</evidence>
<feature type="domain" description="SpoVT-AbrB" evidence="8">
    <location>
        <begin position="5"/>
        <end position="53"/>
    </location>
</feature>
<dbReference type="InterPro" id="IPR003444">
    <property type="entry name" value="MraZ"/>
</dbReference>
<evidence type="ECO:0000256" key="3">
    <source>
        <dbReference type="ARBA" id="ARBA00022737"/>
    </source>
</evidence>
<evidence type="ECO:0000313" key="9">
    <source>
        <dbReference type="EMBL" id="TWI14191.1"/>
    </source>
</evidence>
<keyword evidence="10" id="KW-1185">Reference proteome</keyword>
<dbReference type="InterPro" id="IPR020603">
    <property type="entry name" value="MraZ_dom"/>
</dbReference>
<protein>
    <recommendedName>
        <fullName evidence="1 7">Transcriptional regulator MraZ</fullName>
    </recommendedName>
</protein>
<dbReference type="InterPro" id="IPR037914">
    <property type="entry name" value="SpoVT-AbrB_sf"/>
</dbReference>
<evidence type="ECO:0000256" key="1">
    <source>
        <dbReference type="ARBA" id="ARBA00013860"/>
    </source>
</evidence>